<dbReference type="PANTHER" id="PTHR30447:SF0">
    <property type="entry name" value="FRUCTOSE-1,6-BISPHOSPHATASE 1 CLASS 2-RELATED"/>
    <property type="match status" value="1"/>
</dbReference>
<dbReference type="GO" id="GO:0042132">
    <property type="term" value="F:fructose 1,6-bisphosphate 1-phosphatase activity"/>
    <property type="evidence" value="ECO:0007669"/>
    <property type="project" value="UniProtKB-EC"/>
</dbReference>
<evidence type="ECO:0000256" key="3">
    <source>
        <dbReference type="ARBA" id="ARBA00008989"/>
    </source>
</evidence>
<evidence type="ECO:0000313" key="10">
    <source>
        <dbReference type="Proteomes" id="UP001596138"/>
    </source>
</evidence>
<dbReference type="Pfam" id="PF03320">
    <property type="entry name" value="FBPase_glpX"/>
    <property type="match status" value="1"/>
</dbReference>
<reference evidence="10" key="1">
    <citation type="journal article" date="2019" name="Int. J. Syst. Evol. Microbiol.">
        <title>The Global Catalogue of Microorganisms (GCM) 10K type strain sequencing project: providing services to taxonomists for standard genome sequencing and annotation.</title>
        <authorList>
            <consortium name="The Broad Institute Genomics Platform"/>
            <consortium name="The Broad Institute Genome Sequencing Center for Infectious Disease"/>
            <person name="Wu L."/>
            <person name="Ma J."/>
        </authorList>
    </citation>
    <scope>NUCLEOTIDE SEQUENCE [LARGE SCALE GENOMIC DNA]</scope>
    <source>
        <strain evidence="10">CGMCC 4.7317</strain>
    </source>
</reference>
<keyword evidence="4" id="KW-0479">Metal-binding</keyword>
<dbReference type="Proteomes" id="UP001596138">
    <property type="component" value="Unassembled WGS sequence"/>
</dbReference>
<evidence type="ECO:0000256" key="7">
    <source>
        <dbReference type="ARBA" id="ARBA00023277"/>
    </source>
</evidence>
<evidence type="ECO:0000256" key="2">
    <source>
        <dbReference type="ARBA" id="ARBA00004742"/>
    </source>
</evidence>
<evidence type="ECO:0000256" key="6">
    <source>
        <dbReference type="ARBA" id="ARBA00023211"/>
    </source>
</evidence>
<comment type="similarity">
    <text evidence="3 8">Belongs to the FBPase class 2 family.</text>
</comment>
<protein>
    <recommendedName>
        <fullName evidence="8">Fructose-1,6-bisphosphatase</fullName>
    </recommendedName>
</protein>
<dbReference type="Gene3D" id="3.40.190.90">
    <property type="match status" value="1"/>
</dbReference>
<dbReference type="Gene3D" id="3.30.540.10">
    <property type="entry name" value="Fructose-1,6-Bisphosphatase, subunit A, domain 1"/>
    <property type="match status" value="1"/>
</dbReference>
<comment type="caution">
    <text evidence="9">The sequence shown here is derived from an EMBL/GenBank/DDBJ whole genome shotgun (WGS) entry which is preliminary data.</text>
</comment>
<comment type="pathway">
    <text evidence="2">Carbohydrate biosynthesis; gluconeogenesis.</text>
</comment>
<keyword evidence="5 9" id="KW-0378">Hydrolase</keyword>
<evidence type="ECO:0000256" key="1">
    <source>
        <dbReference type="ARBA" id="ARBA00001273"/>
    </source>
</evidence>
<evidence type="ECO:0000256" key="5">
    <source>
        <dbReference type="ARBA" id="ARBA00022801"/>
    </source>
</evidence>
<dbReference type="RefSeq" id="WP_386763701.1">
    <property type="nucleotide sequence ID" value="NZ_JBHSTI010000002.1"/>
</dbReference>
<keyword evidence="7 8" id="KW-0119">Carbohydrate metabolism</keyword>
<keyword evidence="6" id="KW-0464">Manganese</keyword>
<gene>
    <name evidence="9" type="primary">glpX</name>
    <name evidence="9" type="ORF">ACFQGU_02130</name>
</gene>
<dbReference type="PANTHER" id="PTHR30447">
    <property type="entry name" value="FRUCTOSE-1,6-BISPHOSPHATASE CLASS 2"/>
    <property type="match status" value="1"/>
</dbReference>
<evidence type="ECO:0000256" key="8">
    <source>
        <dbReference type="PIRNR" id="PIRNR004532"/>
    </source>
</evidence>
<keyword evidence="10" id="KW-1185">Reference proteome</keyword>
<dbReference type="NCBIfam" id="TIGR00330">
    <property type="entry name" value="glpX"/>
    <property type="match status" value="1"/>
</dbReference>
<proteinExistence type="inferred from homology"/>
<accession>A0ABW1SW76</accession>
<evidence type="ECO:0000313" key="9">
    <source>
        <dbReference type="EMBL" id="MFC6236661.1"/>
    </source>
</evidence>
<comment type="catalytic activity">
    <reaction evidence="1">
        <text>beta-D-fructose 1,6-bisphosphate + H2O = beta-D-fructose 6-phosphate + phosphate</text>
        <dbReference type="Rhea" id="RHEA:11064"/>
        <dbReference type="ChEBI" id="CHEBI:15377"/>
        <dbReference type="ChEBI" id="CHEBI:32966"/>
        <dbReference type="ChEBI" id="CHEBI:43474"/>
        <dbReference type="ChEBI" id="CHEBI:57634"/>
        <dbReference type="EC" id="3.1.3.11"/>
    </reaction>
</comment>
<evidence type="ECO:0000256" key="4">
    <source>
        <dbReference type="ARBA" id="ARBA00022723"/>
    </source>
</evidence>
<dbReference type="EMBL" id="JBHSTI010000002">
    <property type="protein sequence ID" value="MFC6236661.1"/>
    <property type="molecule type" value="Genomic_DNA"/>
</dbReference>
<dbReference type="PIRSF" id="PIRSF004532">
    <property type="entry name" value="GlpX"/>
    <property type="match status" value="1"/>
</dbReference>
<sequence>MTASTQEQTDTDGLAVGAGVDLAASTQAAALAASPWVGRGDKNAVDGAAVSAMRRALAGIRIDGTVVIGEGEKDDAPMLFTGERVGSGDGAACDVAVDPIDGTRLAALGLGNAISALAVAERGAMFDASSVFYMEKLAAGPAAAGILDLRLPVRENVFRLAEVLGRDPDGICVAVLDRPRHDDLVTEIRATGARVRLLPDGDVAAAIAAVDAGSGVDLMLGSGGSPEGVLAAAAVRCFGGIFQGRLWPQSDAERAWMGDRGYESGRVLSARDLVAGDDVVFVATGVTDGSLLRGVRSELGVPVTHSLVADTRTGMRHLVETRHPQRDPGTG</sequence>
<dbReference type="InterPro" id="IPR004464">
    <property type="entry name" value="FBPase_class-2/SBPase"/>
</dbReference>
<name>A0ABW1SW76_9ACTN</name>
<organism evidence="9 10">
    <name type="scientific">Longivirga aurantiaca</name>
    <dbReference type="NCBI Taxonomy" id="1837743"/>
    <lineage>
        <taxon>Bacteria</taxon>
        <taxon>Bacillati</taxon>
        <taxon>Actinomycetota</taxon>
        <taxon>Actinomycetes</taxon>
        <taxon>Sporichthyales</taxon>
        <taxon>Sporichthyaceae</taxon>
        <taxon>Longivirga</taxon>
    </lineage>
</organism>
<dbReference type="SUPFAM" id="SSF56655">
    <property type="entry name" value="Carbohydrate phosphatase"/>
    <property type="match status" value="1"/>
</dbReference>